<evidence type="ECO:0000313" key="4">
    <source>
        <dbReference type="Proteomes" id="UP001489004"/>
    </source>
</evidence>
<organism evidence="3 4">
    <name type="scientific">[Myrmecia] bisecta</name>
    <dbReference type="NCBI Taxonomy" id="41462"/>
    <lineage>
        <taxon>Eukaryota</taxon>
        <taxon>Viridiplantae</taxon>
        <taxon>Chlorophyta</taxon>
        <taxon>core chlorophytes</taxon>
        <taxon>Trebouxiophyceae</taxon>
        <taxon>Trebouxiales</taxon>
        <taxon>Trebouxiaceae</taxon>
        <taxon>Myrmecia</taxon>
    </lineage>
</organism>
<dbReference type="Gene3D" id="3.30.70.100">
    <property type="match status" value="1"/>
</dbReference>
<dbReference type="InterPro" id="IPR006121">
    <property type="entry name" value="HMA_dom"/>
</dbReference>
<gene>
    <name evidence="3" type="ORF">WJX72_005031</name>
</gene>
<feature type="domain" description="HMA" evidence="2">
    <location>
        <begin position="1"/>
        <end position="64"/>
    </location>
</feature>
<sequence length="89" mass="9176">MPEVALKVAMSCGGCEAAVRRVLGKLEGVESVNVDMQQQKVVVTGTASPEAVLQTVAKTGKCTGGNSPIFNTILVPLVSYGVQQVALVC</sequence>
<accession>A0AAW1PTQ0</accession>
<dbReference type="SUPFAM" id="SSF55008">
    <property type="entry name" value="HMA, heavy metal-associated domain"/>
    <property type="match status" value="1"/>
</dbReference>
<dbReference type="InterPro" id="IPR036163">
    <property type="entry name" value="HMA_dom_sf"/>
</dbReference>
<dbReference type="FunFam" id="3.30.70.100:FF:000008">
    <property type="entry name" value="Copper transport protein ATOX1"/>
    <property type="match status" value="1"/>
</dbReference>
<dbReference type="PANTHER" id="PTHR22814:SF287">
    <property type="entry name" value="COPPER TRANSPORT PROTEIN ATX1"/>
    <property type="match status" value="1"/>
</dbReference>
<evidence type="ECO:0000256" key="1">
    <source>
        <dbReference type="ARBA" id="ARBA00022723"/>
    </source>
</evidence>
<protein>
    <recommendedName>
        <fullName evidence="2">HMA domain-containing protein</fullName>
    </recommendedName>
</protein>
<dbReference type="EMBL" id="JALJOR010000008">
    <property type="protein sequence ID" value="KAK9812871.1"/>
    <property type="molecule type" value="Genomic_DNA"/>
</dbReference>
<dbReference type="Proteomes" id="UP001489004">
    <property type="component" value="Unassembled WGS sequence"/>
</dbReference>
<proteinExistence type="predicted"/>
<dbReference type="GO" id="GO:0046872">
    <property type="term" value="F:metal ion binding"/>
    <property type="evidence" value="ECO:0007669"/>
    <property type="project" value="UniProtKB-KW"/>
</dbReference>
<evidence type="ECO:0000313" key="3">
    <source>
        <dbReference type="EMBL" id="KAK9812871.1"/>
    </source>
</evidence>
<keyword evidence="1" id="KW-0479">Metal-binding</keyword>
<name>A0AAW1PTQ0_9CHLO</name>
<dbReference type="PROSITE" id="PS50846">
    <property type="entry name" value="HMA_2"/>
    <property type="match status" value="1"/>
</dbReference>
<dbReference type="Pfam" id="PF00403">
    <property type="entry name" value="HMA"/>
    <property type="match status" value="1"/>
</dbReference>
<dbReference type="AlphaFoldDB" id="A0AAW1PTQ0"/>
<reference evidence="3 4" key="1">
    <citation type="journal article" date="2024" name="Nat. Commun.">
        <title>Phylogenomics reveals the evolutionary origins of lichenization in chlorophyte algae.</title>
        <authorList>
            <person name="Puginier C."/>
            <person name="Libourel C."/>
            <person name="Otte J."/>
            <person name="Skaloud P."/>
            <person name="Haon M."/>
            <person name="Grisel S."/>
            <person name="Petersen M."/>
            <person name="Berrin J.G."/>
            <person name="Delaux P.M."/>
            <person name="Dal Grande F."/>
            <person name="Keller J."/>
        </authorList>
    </citation>
    <scope>NUCLEOTIDE SEQUENCE [LARGE SCALE GENOMIC DNA]</scope>
    <source>
        <strain evidence="3 4">SAG 2043</strain>
    </source>
</reference>
<comment type="caution">
    <text evidence="3">The sequence shown here is derived from an EMBL/GenBank/DDBJ whole genome shotgun (WGS) entry which is preliminary data.</text>
</comment>
<dbReference type="CDD" id="cd00371">
    <property type="entry name" value="HMA"/>
    <property type="match status" value="1"/>
</dbReference>
<dbReference type="PANTHER" id="PTHR22814">
    <property type="entry name" value="COPPER TRANSPORT PROTEIN ATOX1-RELATED"/>
    <property type="match status" value="1"/>
</dbReference>
<keyword evidence="4" id="KW-1185">Reference proteome</keyword>
<evidence type="ECO:0000259" key="2">
    <source>
        <dbReference type="PROSITE" id="PS50846"/>
    </source>
</evidence>